<dbReference type="AlphaFoldDB" id="B4CVN8"/>
<evidence type="ECO:0000256" key="1">
    <source>
        <dbReference type="SAM" id="SignalP"/>
    </source>
</evidence>
<dbReference type="InterPro" id="IPR006311">
    <property type="entry name" value="TAT_signal"/>
</dbReference>
<evidence type="ECO:0000313" key="3">
    <source>
        <dbReference type="EMBL" id="EDY21480.1"/>
    </source>
</evidence>
<dbReference type="SUPFAM" id="SSF51658">
    <property type="entry name" value="Xylose isomerase-like"/>
    <property type="match status" value="1"/>
</dbReference>
<keyword evidence="3" id="KW-0413">Isomerase</keyword>
<name>B4CVN8_9BACT</name>
<sequence length="319" mass="34408" precursor="true">MTYRKLPSSMNRRTFLQTTAAAVTASAISPLFQSAAAESAAKGVSWPIGCFNRAWTKWSYDVALDGIKAAGYKLTGLLSRHPIYPVGSTTPTPGQTEAFAGAEATPEYLDALHKRIATRGLGVNMCALRNRFSGPVADVIKDVRAQIDHAKTLSLEFALTFGVANPSEYENFFQSMSDAAAYAQERGVKLVMKPHGGSSGSSEEILAALKKVNHPNFKIWYDAGNIVYYTGKDPVAELEPIAQHVTGFCAKDCAGEKQEVMIQFGQGRVDFAGVFKKLKAAGFNGPIMVEGIAVGATPEETNTNARKNREFLEQTLASI</sequence>
<dbReference type="InterPro" id="IPR013022">
    <property type="entry name" value="Xyl_isomerase-like_TIM-brl"/>
</dbReference>
<dbReference type="PANTHER" id="PTHR12110:SF41">
    <property type="entry name" value="INOSOSE DEHYDRATASE"/>
    <property type="match status" value="1"/>
</dbReference>
<dbReference type="GO" id="GO:0016853">
    <property type="term" value="F:isomerase activity"/>
    <property type="evidence" value="ECO:0007669"/>
    <property type="project" value="UniProtKB-KW"/>
</dbReference>
<evidence type="ECO:0000313" key="4">
    <source>
        <dbReference type="Proteomes" id="UP000005824"/>
    </source>
</evidence>
<proteinExistence type="predicted"/>
<dbReference type="InterPro" id="IPR036237">
    <property type="entry name" value="Xyl_isomerase-like_sf"/>
</dbReference>
<dbReference type="PANTHER" id="PTHR12110">
    <property type="entry name" value="HYDROXYPYRUVATE ISOMERASE"/>
    <property type="match status" value="1"/>
</dbReference>
<dbReference type="STRING" id="497964.CfE428DRAFT_0725"/>
<dbReference type="EMBL" id="ABVL01000002">
    <property type="protein sequence ID" value="EDY21480.1"/>
    <property type="molecule type" value="Genomic_DNA"/>
</dbReference>
<dbReference type="Gene3D" id="3.20.20.150">
    <property type="entry name" value="Divalent-metal-dependent TIM barrel enzymes"/>
    <property type="match status" value="1"/>
</dbReference>
<reference evidence="3 4" key="1">
    <citation type="journal article" date="2011" name="J. Bacteriol.">
        <title>Genome sequence of Chthoniobacter flavus Ellin428, an aerobic heterotrophic soil bacterium.</title>
        <authorList>
            <person name="Kant R."/>
            <person name="van Passel M.W."/>
            <person name="Palva A."/>
            <person name="Lucas S."/>
            <person name="Lapidus A."/>
            <person name="Glavina Del Rio T."/>
            <person name="Dalin E."/>
            <person name="Tice H."/>
            <person name="Bruce D."/>
            <person name="Goodwin L."/>
            <person name="Pitluck S."/>
            <person name="Larimer F.W."/>
            <person name="Land M.L."/>
            <person name="Hauser L."/>
            <person name="Sangwan P."/>
            <person name="de Vos W.M."/>
            <person name="Janssen P.H."/>
            <person name="Smidt H."/>
        </authorList>
    </citation>
    <scope>NUCLEOTIDE SEQUENCE [LARGE SCALE GENOMIC DNA]</scope>
    <source>
        <strain evidence="3 4">Ellin428</strain>
    </source>
</reference>
<dbReference type="Proteomes" id="UP000005824">
    <property type="component" value="Unassembled WGS sequence"/>
</dbReference>
<dbReference type="InterPro" id="IPR050312">
    <property type="entry name" value="IolE/XylAMocC-like"/>
</dbReference>
<feature type="signal peptide" evidence="1">
    <location>
        <begin position="1"/>
        <end position="35"/>
    </location>
</feature>
<keyword evidence="1" id="KW-0732">Signal</keyword>
<feature type="chain" id="PRO_5002802371" evidence="1">
    <location>
        <begin position="36"/>
        <end position="319"/>
    </location>
</feature>
<feature type="domain" description="Xylose isomerase-like TIM barrel" evidence="2">
    <location>
        <begin position="102"/>
        <end position="314"/>
    </location>
</feature>
<comment type="caution">
    <text evidence="3">The sequence shown here is derived from an EMBL/GenBank/DDBJ whole genome shotgun (WGS) entry which is preliminary data.</text>
</comment>
<accession>B4CVN8</accession>
<protein>
    <submittedName>
        <fullName evidence="3">Xylose isomerase domain protein TIM barrel</fullName>
    </submittedName>
</protein>
<dbReference type="InParanoid" id="B4CVN8"/>
<dbReference type="PROSITE" id="PS51318">
    <property type="entry name" value="TAT"/>
    <property type="match status" value="1"/>
</dbReference>
<dbReference type="Pfam" id="PF01261">
    <property type="entry name" value="AP_endonuc_2"/>
    <property type="match status" value="1"/>
</dbReference>
<dbReference type="eggNOG" id="COG1082">
    <property type="taxonomic scope" value="Bacteria"/>
</dbReference>
<organism evidence="3 4">
    <name type="scientific">Chthoniobacter flavus Ellin428</name>
    <dbReference type="NCBI Taxonomy" id="497964"/>
    <lineage>
        <taxon>Bacteria</taxon>
        <taxon>Pseudomonadati</taxon>
        <taxon>Verrucomicrobiota</taxon>
        <taxon>Spartobacteria</taxon>
        <taxon>Chthoniobacterales</taxon>
        <taxon>Chthoniobacteraceae</taxon>
        <taxon>Chthoniobacter</taxon>
    </lineage>
</organism>
<gene>
    <name evidence="3" type="ORF">CfE428DRAFT_0725</name>
</gene>
<keyword evidence="4" id="KW-1185">Reference proteome</keyword>
<evidence type="ECO:0000259" key="2">
    <source>
        <dbReference type="Pfam" id="PF01261"/>
    </source>
</evidence>